<dbReference type="InterPro" id="IPR036909">
    <property type="entry name" value="Cyt_c-like_dom_sf"/>
</dbReference>
<dbReference type="Pfam" id="PF00116">
    <property type="entry name" value="COX2"/>
    <property type="match status" value="1"/>
</dbReference>
<keyword evidence="6" id="KW-0679">Respiratory chain</keyword>
<evidence type="ECO:0000256" key="13">
    <source>
        <dbReference type="ARBA" id="ARBA00023136"/>
    </source>
</evidence>
<keyword evidence="12 15" id="KW-0408">Iron</keyword>
<dbReference type="Proteomes" id="UP001324993">
    <property type="component" value="Chromosome"/>
</dbReference>
<evidence type="ECO:0000256" key="4">
    <source>
        <dbReference type="ARBA" id="ARBA00022448"/>
    </source>
</evidence>
<evidence type="ECO:0000256" key="5">
    <source>
        <dbReference type="ARBA" id="ARBA00022617"/>
    </source>
</evidence>
<evidence type="ECO:0000256" key="3">
    <source>
        <dbReference type="ARBA" id="ARBA00012949"/>
    </source>
</evidence>
<dbReference type="InterPro" id="IPR011759">
    <property type="entry name" value="Cyt_c_oxidase_su2_TM_dom"/>
</dbReference>
<accession>A0ABZ0RMP9</accession>
<dbReference type="InterPro" id="IPR009056">
    <property type="entry name" value="Cyt_c-like_dom"/>
</dbReference>
<name>A0ABZ0RMP9_9BACT</name>
<protein>
    <recommendedName>
        <fullName evidence="3">cytochrome-c oxidase</fullName>
        <ecNumber evidence="3">7.1.1.9</ecNumber>
    </recommendedName>
    <alternativeName>
        <fullName evidence="14">Cytochrome c oxidase polypeptide II</fullName>
    </alternativeName>
</protein>
<evidence type="ECO:0000256" key="11">
    <source>
        <dbReference type="ARBA" id="ARBA00022989"/>
    </source>
</evidence>
<evidence type="ECO:0000313" key="20">
    <source>
        <dbReference type="EMBL" id="WPJ96676.1"/>
    </source>
</evidence>
<dbReference type="PRINTS" id="PR01166">
    <property type="entry name" value="CYCOXIDASEII"/>
</dbReference>
<organism evidence="20 21">
    <name type="scientific">Coraliomargarita algicola</name>
    <dbReference type="NCBI Taxonomy" id="3092156"/>
    <lineage>
        <taxon>Bacteria</taxon>
        <taxon>Pseudomonadati</taxon>
        <taxon>Verrucomicrobiota</taxon>
        <taxon>Opitutia</taxon>
        <taxon>Puniceicoccales</taxon>
        <taxon>Coraliomargaritaceae</taxon>
        <taxon>Coraliomargarita</taxon>
    </lineage>
</organism>
<evidence type="ECO:0000256" key="1">
    <source>
        <dbReference type="ARBA" id="ARBA00004141"/>
    </source>
</evidence>
<evidence type="ECO:0000259" key="17">
    <source>
        <dbReference type="PROSITE" id="PS50857"/>
    </source>
</evidence>
<keyword evidence="9" id="KW-1278">Translocase</keyword>
<evidence type="ECO:0000259" key="18">
    <source>
        <dbReference type="PROSITE" id="PS50999"/>
    </source>
</evidence>
<feature type="transmembrane region" description="Helical" evidence="16">
    <location>
        <begin position="12"/>
        <end position="29"/>
    </location>
</feature>
<evidence type="ECO:0000256" key="6">
    <source>
        <dbReference type="ARBA" id="ARBA00022660"/>
    </source>
</evidence>
<dbReference type="InterPro" id="IPR008972">
    <property type="entry name" value="Cupredoxin"/>
</dbReference>
<dbReference type="InterPro" id="IPR002429">
    <property type="entry name" value="CcO_II-like_C"/>
</dbReference>
<evidence type="ECO:0000256" key="16">
    <source>
        <dbReference type="SAM" id="Phobius"/>
    </source>
</evidence>
<evidence type="ECO:0000256" key="7">
    <source>
        <dbReference type="ARBA" id="ARBA00022692"/>
    </source>
</evidence>
<evidence type="ECO:0000259" key="19">
    <source>
        <dbReference type="PROSITE" id="PS51007"/>
    </source>
</evidence>
<evidence type="ECO:0000313" key="21">
    <source>
        <dbReference type="Proteomes" id="UP001324993"/>
    </source>
</evidence>
<dbReference type="Gene3D" id="1.10.287.90">
    <property type="match status" value="1"/>
</dbReference>
<evidence type="ECO:0000256" key="15">
    <source>
        <dbReference type="PROSITE-ProRule" id="PRU00433"/>
    </source>
</evidence>
<feature type="domain" description="Cytochrome oxidase subunit II transmembrane region profile" evidence="18">
    <location>
        <begin position="23"/>
        <end position="125"/>
    </location>
</feature>
<feature type="transmembrane region" description="Helical" evidence="16">
    <location>
        <begin position="49"/>
        <end position="73"/>
    </location>
</feature>
<dbReference type="InterPro" id="IPR036257">
    <property type="entry name" value="Cyt_c_oxidase_su2_TM_sf"/>
</dbReference>
<evidence type="ECO:0000256" key="9">
    <source>
        <dbReference type="ARBA" id="ARBA00022967"/>
    </source>
</evidence>
<dbReference type="EC" id="7.1.1.9" evidence="3"/>
<keyword evidence="5 15" id="KW-0349">Heme</keyword>
<evidence type="ECO:0000256" key="10">
    <source>
        <dbReference type="ARBA" id="ARBA00022982"/>
    </source>
</evidence>
<dbReference type="SUPFAM" id="SSF81464">
    <property type="entry name" value="Cytochrome c oxidase subunit II-like, transmembrane region"/>
    <property type="match status" value="1"/>
</dbReference>
<comment type="similarity">
    <text evidence="2">Belongs to the cytochrome c oxidase subunit 2 family.</text>
</comment>
<keyword evidence="11 16" id="KW-1133">Transmembrane helix</keyword>
<keyword evidence="13 16" id="KW-0472">Membrane</keyword>
<evidence type="ECO:0000256" key="2">
    <source>
        <dbReference type="ARBA" id="ARBA00007866"/>
    </source>
</evidence>
<dbReference type="Pfam" id="PF00034">
    <property type="entry name" value="Cytochrom_C"/>
    <property type="match status" value="1"/>
</dbReference>
<feature type="domain" description="Cytochrome oxidase subunit II copper A binding" evidence="17">
    <location>
        <begin position="147"/>
        <end position="289"/>
    </location>
</feature>
<dbReference type="PROSITE" id="PS50999">
    <property type="entry name" value="COX2_TM"/>
    <property type="match status" value="1"/>
</dbReference>
<feature type="transmembrane region" description="Helical" evidence="16">
    <location>
        <begin position="94"/>
        <end position="119"/>
    </location>
</feature>
<evidence type="ECO:0000256" key="14">
    <source>
        <dbReference type="ARBA" id="ARBA00031389"/>
    </source>
</evidence>
<dbReference type="PROSITE" id="PS50857">
    <property type="entry name" value="COX2_CUA"/>
    <property type="match status" value="1"/>
</dbReference>
<keyword evidence="8 15" id="KW-0479">Metal-binding</keyword>
<dbReference type="PANTHER" id="PTHR22888:SF9">
    <property type="entry name" value="CYTOCHROME C OXIDASE SUBUNIT 2"/>
    <property type="match status" value="1"/>
</dbReference>
<dbReference type="PROSITE" id="PS51257">
    <property type="entry name" value="PROKAR_LIPOPROTEIN"/>
    <property type="match status" value="1"/>
</dbReference>
<keyword evidence="4" id="KW-0813">Transport</keyword>
<dbReference type="PANTHER" id="PTHR22888">
    <property type="entry name" value="CYTOCHROME C OXIDASE, SUBUNIT II"/>
    <property type="match status" value="1"/>
</dbReference>
<comment type="subcellular location">
    <subcellularLocation>
        <location evidence="1">Membrane</location>
        <topology evidence="1">Multi-pass membrane protein</topology>
    </subcellularLocation>
</comment>
<evidence type="ECO:0000256" key="8">
    <source>
        <dbReference type="ARBA" id="ARBA00022723"/>
    </source>
</evidence>
<reference evidence="20 21" key="1">
    <citation type="submission" date="2023-11" db="EMBL/GenBank/DDBJ databases">
        <title>Coraliomargarita sp. nov., isolated from marine algae.</title>
        <authorList>
            <person name="Lee J.K."/>
            <person name="Baek J.H."/>
            <person name="Kim J.M."/>
            <person name="Choi D.G."/>
            <person name="Jeon C.O."/>
        </authorList>
    </citation>
    <scope>NUCLEOTIDE SEQUENCE [LARGE SCALE GENOMIC DNA]</scope>
    <source>
        <strain evidence="20 21">J2-16</strain>
    </source>
</reference>
<dbReference type="SUPFAM" id="SSF49503">
    <property type="entry name" value="Cupredoxins"/>
    <property type="match status" value="1"/>
</dbReference>
<dbReference type="EMBL" id="CP138858">
    <property type="protein sequence ID" value="WPJ96676.1"/>
    <property type="molecule type" value="Genomic_DNA"/>
</dbReference>
<dbReference type="SUPFAM" id="SSF46626">
    <property type="entry name" value="Cytochrome c"/>
    <property type="match status" value="1"/>
</dbReference>
<sequence length="438" mass="49065">MKTISSGFCRFIQYFSALIVVAFLGGCNLDTRMSTFVTKGPIAEEQLNLFMLTVWVTGIIFVIVGGVFVYAVIKFRERPNDDRPMPSQGHGNPLVEIGLIGASILLLAIIAVPTLRAIWFTQETPDDPESRLGAWYQGDDLAEEEAENPLIIKVIGYQWWWAFEYPQLGITTANEMIIPAGKVVHLELRSIDVIHSFWLPRIAGKVDLIPGRTNSMWIQAGDNFAKWKEKQGLEGEGPELRQDYAKYLEEEIHDYYYGQCAEYCGESHARMLFRTTAVDDQAFAEWVADEKAGHGTPDGKSWDEWYTAYEENPEELTGDLNEGLKLFMGRAKCATCHTVNGNPRALGVAGPNLTNIGSRQSIAAGWLNHRAEDGSIDVEKQYDNLYKWIHEPEVVKPGNLMWKANGGGIGELIDEHGEPALLTDEEVSKLSLYLQSLK</sequence>
<proteinExistence type="inferred from homology"/>
<keyword evidence="21" id="KW-1185">Reference proteome</keyword>
<evidence type="ECO:0000256" key="12">
    <source>
        <dbReference type="ARBA" id="ARBA00023004"/>
    </source>
</evidence>
<gene>
    <name evidence="20" type="ORF">SH580_03030</name>
</gene>
<keyword evidence="10" id="KW-0249">Electron transport</keyword>
<dbReference type="Gene3D" id="2.60.40.420">
    <property type="entry name" value="Cupredoxins - blue copper proteins"/>
    <property type="match status" value="1"/>
</dbReference>
<dbReference type="PROSITE" id="PS51007">
    <property type="entry name" value="CYTC"/>
    <property type="match status" value="1"/>
</dbReference>
<dbReference type="InterPro" id="IPR045187">
    <property type="entry name" value="CcO_II"/>
</dbReference>
<feature type="domain" description="Cytochrome c" evidence="19">
    <location>
        <begin position="318"/>
        <end position="438"/>
    </location>
</feature>
<dbReference type="RefSeq" id="WP_319833533.1">
    <property type="nucleotide sequence ID" value="NZ_CP138858.1"/>
</dbReference>
<keyword evidence="7 16" id="KW-0812">Transmembrane</keyword>